<evidence type="ECO:0000256" key="1">
    <source>
        <dbReference type="SAM" id="MobiDB-lite"/>
    </source>
</evidence>
<proteinExistence type="predicted"/>
<name>A0A165BNZ8_9APHY</name>
<gene>
    <name evidence="3" type="ORF">LAESUDRAFT_731252</name>
</gene>
<dbReference type="GeneID" id="63827036"/>
<evidence type="ECO:0000313" key="3">
    <source>
        <dbReference type="EMBL" id="KZT01393.1"/>
    </source>
</evidence>
<feature type="transmembrane region" description="Helical" evidence="2">
    <location>
        <begin position="192"/>
        <end position="220"/>
    </location>
</feature>
<accession>A0A165BNZ8</accession>
<evidence type="ECO:0000313" key="4">
    <source>
        <dbReference type="Proteomes" id="UP000076871"/>
    </source>
</evidence>
<feature type="region of interest" description="Disordered" evidence="1">
    <location>
        <begin position="1"/>
        <end position="24"/>
    </location>
</feature>
<reference evidence="3 4" key="1">
    <citation type="journal article" date="2016" name="Mol. Biol. Evol.">
        <title>Comparative Genomics of Early-Diverging Mushroom-Forming Fungi Provides Insights into the Origins of Lignocellulose Decay Capabilities.</title>
        <authorList>
            <person name="Nagy L.G."/>
            <person name="Riley R."/>
            <person name="Tritt A."/>
            <person name="Adam C."/>
            <person name="Daum C."/>
            <person name="Floudas D."/>
            <person name="Sun H."/>
            <person name="Yadav J.S."/>
            <person name="Pangilinan J."/>
            <person name="Larsson K.H."/>
            <person name="Matsuura K."/>
            <person name="Barry K."/>
            <person name="Labutti K."/>
            <person name="Kuo R."/>
            <person name="Ohm R.A."/>
            <person name="Bhattacharya S.S."/>
            <person name="Shirouzu T."/>
            <person name="Yoshinaga Y."/>
            <person name="Martin F.M."/>
            <person name="Grigoriev I.V."/>
            <person name="Hibbett D.S."/>
        </authorList>
    </citation>
    <scope>NUCLEOTIDE SEQUENCE [LARGE SCALE GENOMIC DNA]</scope>
    <source>
        <strain evidence="3 4">93-53</strain>
    </source>
</reference>
<dbReference type="RefSeq" id="XP_040759133.1">
    <property type="nucleotide sequence ID" value="XM_040910007.1"/>
</dbReference>
<sequence length="221" mass="24047">MFQPSMLSTSTAFLQAPTPDHNNEPELQIDEDATYVDSLDDTEQALLQTEKESLSTRRRGITPRLLAAARYILHASFSALVSCASMLFGYYGVGRSGHAFIITGWTVFRASLGGLVLGSLGWLVIALAHHLKDHLDGRPSDVSIPMADDSDHRGSAKWFALAGPPSFFGYALGTAILRIVHASHPDLFPYPVIVGIIGTVLLLLFCMFGLIAFAIMTWLIV</sequence>
<keyword evidence="2" id="KW-0472">Membrane</keyword>
<dbReference type="EMBL" id="KV427665">
    <property type="protein sequence ID" value="KZT01393.1"/>
    <property type="molecule type" value="Genomic_DNA"/>
</dbReference>
<keyword evidence="2" id="KW-1133">Transmembrane helix</keyword>
<protein>
    <submittedName>
        <fullName evidence="3">Uncharacterized protein</fullName>
    </submittedName>
</protein>
<feature type="transmembrane region" description="Helical" evidence="2">
    <location>
        <begin position="158"/>
        <end position="180"/>
    </location>
</feature>
<feature type="compositionally biased region" description="Polar residues" evidence="1">
    <location>
        <begin position="1"/>
        <end position="13"/>
    </location>
</feature>
<feature type="transmembrane region" description="Helical" evidence="2">
    <location>
        <begin position="99"/>
        <end position="128"/>
    </location>
</feature>
<dbReference type="AlphaFoldDB" id="A0A165BNZ8"/>
<dbReference type="InParanoid" id="A0A165BNZ8"/>
<feature type="transmembrane region" description="Helical" evidence="2">
    <location>
        <begin position="71"/>
        <end position="93"/>
    </location>
</feature>
<keyword evidence="2" id="KW-0812">Transmembrane</keyword>
<evidence type="ECO:0000256" key="2">
    <source>
        <dbReference type="SAM" id="Phobius"/>
    </source>
</evidence>
<keyword evidence="4" id="KW-1185">Reference proteome</keyword>
<dbReference type="Proteomes" id="UP000076871">
    <property type="component" value="Unassembled WGS sequence"/>
</dbReference>
<organism evidence="3 4">
    <name type="scientific">Laetiporus sulphureus 93-53</name>
    <dbReference type="NCBI Taxonomy" id="1314785"/>
    <lineage>
        <taxon>Eukaryota</taxon>
        <taxon>Fungi</taxon>
        <taxon>Dikarya</taxon>
        <taxon>Basidiomycota</taxon>
        <taxon>Agaricomycotina</taxon>
        <taxon>Agaricomycetes</taxon>
        <taxon>Polyporales</taxon>
        <taxon>Laetiporus</taxon>
    </lineage>
</organism>